<comment type="function">
    <text evidence="7">May be involved in multidrug export. Transmembrane domains (TMD) form a pore in the cell membrane and the ATP-binding domain (NBD) is responsible for energy generation.</text>
</comment>
<dbReference type="GO" id="GO:0140359">
    <property type="term" value="F:ABC-type transporter activity"/>
    <property type="evidence" value="ECO:0007669"/>
    <property type="project" value="InterPro"/>
</dbReference>
<dbReference type="Gene3D" id="1.20.1560.10">
    <property type="entry name" value="ABC transporter type 1, transmembrane domain"/>
    <property type="match status" value="1"/>
</dbReference>
<dbReference type="CDD" id="cd03228">
    <property type="entry name" value="ABCC_MRP_Like"/>
    <property type="match status" value="1"/>
</dbReference>
<keyword evidence="5 8" id="KW-1133">Transmembrane helix</keyword>
<organism evidence="11 12">
    <name type="scientific">Mammaliicoccus stepanovicii</name>
    <dbReference type="NCBI Taxonomy" id="643214"/>
    <lineage>
        <taxon>Bacteria</taxon>
        <taxon>Bacillati</taxon>
        <taxon>Bacillota</taxon>
        <taxon>Bacilli</taxon>
        <taxon>Bacillales</taxon>
        <taxon>Staphylococcaceae</taxon>
        <taxon>Mammaliicoccus</taxon>
    </lineage>
</organism>
<comment type="subcellular location">
    <subcellularLocation>
        <location evidence="1">Cell membrane</location>
        <topology evidence="1">Multi-pass membrane protein</topology>
    </subcellularLocation>
</comment>
<dbReference type="Proteomes" id="UP000242084">
    <property type="component" value="Chromosome 1"/>
</dbReference>
<dbReference type="Gene3D" id="3.40.50.300">
    <property type="entry name" value="P-loop containing nucleotide triphosphate hydrolases"/>
    <property type="match status" value="1"/>
</dbReference>
<dbReference type="GO" id="GO:0034040">
    <property type="term" value="F:ATPase-coupled lipid transmembrane transporter activity"/>
    <property type="evidence" value="ECO:0007669"/>
    <property type="project" value="TreeGrafter"/>
</dbReference>
<evidence type="ECO:0000256" key="5">
    <source>
        <dbReference type="ARBA" id="ARBA00022989"/>
    </source>
</evidence>
<dbReference type="SMART" id="SM00382">
    <property type="entry name" value="AAA"/>
    <property type="match status" value="1"/>
</dbReference>
<dbReference type="PROSITE" id="PS50893">
    <property type="entry name" value="ABC_TRANSPORTER_2"/>
    <property type="match status" value="1"/>
</dbReference>
<name>A0A240A305_9STAP</name>
<dbReference type="GO" id="GO:0016887">
    <property type="term" value="F:ATP hydrolysis activity"/>
    <property type="evidence" value="ECO:0007669"/>
    <property type="project" value="InterPro"/>
</dbReference>
<feature type="transmembrane region" description="Helical" evidence="8">
    <location>
        <begin position="239"/>
        <end position="261"/>
    </location>
</feature>
<evidence type="ECO:0000256" key="6">
    <source>
        <dbReference type="ARBA" id="ARBA00023136"/>
    </source>
</evidence>
<evidence type="ECO:0000256" key="8">
    <source>
        <dbReference type="SAM" id="Phobius"/>
    </source>
</evidence>
<sequence>MKKLTIKFDKDFYLSIIIGVLGMLTALGMFALSGYMISKSALGTPLYALMILIVSIKLFGFVRAITRYFERLYSHRSTFTMLRNMRIELFKHLIPIVPNVFRKYRSSDLLTQMVNNIERLQNMLLRVYYPPIVIMITTVVTIIVMSMWSVMIGLVIALSMLMSILIIPYFSTKRANLLAEQVQRSEEDYVAEYFDFENGRSELIRFQQHDHFKDKVFHKQRIYENNKYKEQKFLSTYDYMLNICAMISIWCITLLCIWQIQDGKLNAVFFASILMMAITLFEQAIPMTNVAFYRADTNRSVQTIEEVINQSFDESNEQIIYNDALYSADKLTFKYDFQERNTLENIQFKINQGDHIAIIGPSGSGKTTLLNLLMGLYDSSEGSLTYNNELLSQVDKRDYYDEINTMLQHNHFFEGSIRDNLLATAHDDEMKAVLKEVNLEHLGLDDLLTENASNISGGERQRLAIARLLLRRANIWLLDEPTASLDETNEQIIMNHLLSKEDTIIVVTHNLKYLEQFDHIIVINEGIILEQGDYQQLINHEGYLFEVMKFNEEIEFEK</sequence>
<evidence type="ECO:0000256" key="1">
    <source>
        <dbReference type="ARBA" id="ARBA00004651"/>
    </source>
</evidence>
<evidence type="ECO:0000259" key="9">
    <source>
        <dbReference type="PROSITE" id="PS50893"/>
    </source>
</evidence>
<proteinExistence type="predicted"/>
<dbReference type="AlphaFoldDB" id="A0A240A305"/>
<dbReference type="SUPFAM" id="SSF52540">
    <property type="entry name" value="P-loop containing nucleoside triphosphate hydrolases"/>
    <property type="match status" value="1"/>
</dbReference>
<keyword evidence="3" id="KW-0547">Nucleotide-binding</keyword>
<gene>
    <name evidence="11" type="ORF">SAMEA4384403_02123</name>
</gene>
<dbReference type="InterPro" id="IPR039421">
    <property type="entry name" value="Type_1_exporter"/>
</dbReference>
<dbReference type="GO" id="GO:0005524">
    <property type="term" value="F:ATP binding"/>
    <property type="evidence" value="ECO:0007669"/>
    <property type="project" value="UniProtKB-KW"/>
</dbReference>
<evidence type="ECO:0000256" key="7">
    <source>
        <dbReference type="ARBA" id="ARBA00025074"/>
    </source>
</evidence>
<keyword evidence="6 8" id="KW-0472">Membrane</keyword>
<feature type="domain" description="ABC transmembrane type-1" evidence="10">
    <location>
        <begin position="14"/>
        <end position="282"/>
    </location>
</feature>
<evidence type="ECO:0000256" key="4">
    <source>
        <dbReference type="ARBA" id="ARBA00022840"/>
    </source>
</evidence>
<dbReference type="GO" id="GO:0045454">
    <property type="term" value="P:cell redox homeostasis"/>
    <property type="evidence" value="ECO:0007669"/>
    <property type="project" value="InterPro"/>
</dbReference>
<dbReference type="RefSeq" id="WP_095089393.1">
    <property type="nucleotide sequence ID" value="NZ_BMDM01000001.1"/>
</dbReference>
<reference evidence="11 12" key="1">
    <citation type="submission" date="2017-06" db="EMBL/GenBank/DDBJ databases">
        <authorList>
            <consortium name="Pathogen Informatics"/>
        </authorList>
    </citation>
    <scope>NUCLEOTIDE SEQUENCE [LARGE SCALE GENOMIC DNA]</scope>
    <source>
        <strain evidence="11 12">NCTC13839</strain>
    </source>
</reference>
<protein>
    <submittedName>
        <fullName evidence="11">ABC transporter ATPase</fullName>
    </submittedName>
</protein>
<keyword evidence="12" id="KW-1185">Reference proteome</keyword>
<dbReference type="InterPro" id="IPR003439">
    <property type="entry name" value="ABC_transporter-like_ATP-bd"/>
</dbReference>
<feature type="transmembrane region" description="Helical" evidence="8">
    <location>
        <begin position="267"/>
        <end position="285"/>
    </location>
</feature>
<feature type="domain" description="ABC transporter" evidence="9">
    <location>
        <begin position="326"/>
        <end position="550"/>
    </location>
</feature>
<dbReference type="InterPro" id="IPR017871">
    <property type="entry name" value="ABC_transporter-like_CS"/>
</dbReference>
<feature type="transmembrane region" description="Helical" evidence="8">
    <location>
        <begin position="46"/>
        <end position="66"/>
    </location>
</feature>
<evidence type="ECO:0000256" key="2">
    <source>
        <dbReference type="ARBA" id="ARBA00022692"/>
    </source>
</evidence>
<dbReference type="InterPro" id="IPR036640">
    <property type="entry name" value="ABC1_TM_sf"/>
</dbReference>
<evidence type="ECO:0000256" key="3">
    <source>
        <dbReference type="ARBA" id="ARBA00022741"/>
    </source>
</evidence>
<dbReference type="PROSITE" id="PS50929">
    <property type="entry name" value="ABC_TM1F"/>
    <property type="match status" value="1"/>
</dbReference>
<keyword evidence="2 8" id="KW-0812">Transmembrane</keyword>
<dbReference type="GO" id="GO:0034775">
    <property type="term" value="P:glutathione transmembrane transport"/>
    <property type="evidence" value="ECO:0007669"/>
    <property type="project" value="InterPro"/>
</dbReference>
<dbReference type="EMBL" id="LT906462">
    <property type="protein sequence ID" value="SNV77378.1"/>
    <property type="molecule type" value="Genomic_DNA"/>
</dbReference>
<dbReference type="SUPFAM" id="SSF90123">
    <property type="entry name" value="ABC transporter transmembrane region"/>
    <property type="match status" value="1"/>
</dbReference>
<dbReference type="InterPro" id="IPR011527">
    <property type="entry name" value="ABC1_TM_dom"/>
</dbReference>
<dbReference type="PANTHER" id="PTHR24221">
    <property type="entry name" value="ATP-BINDING CASSETTE SUB-FAMILY B"/>
    <property type="match status" value="1"/>
</dbReference>
<dbReference type="InterPro" id="IPR014223">
    <property type="entry name" value="ABC_CydC/D"/>
</dbReference>
<dbReference type="KEGG" id="sste:SAMEA4384403_2123"/>
<dbReference type="Pfam" id="PF00005">
    <property type="entry name" value="ABC_tran"/>
    <property type="match status" value="1"/>
</dbReference>
<evidence type="ECO:0000313" key="12">
    <source>
        <dbReference type="Proteomes" id="UP000242084"/>
    </source>
</evidence>
<dbReference type="NCBIfam" id="TIGR02868">
    <property type="entry name" value="CydC"/>
    <property type="match status" value="1"/>
</dbReference>
<dbReference type="Pfam" id="PF00664">
    <property type="entry name" value="ABC_membrane"/>
    <property type="match status" value="1"/>
</dbReference>
<evidence type="ECO:0000313" key="11">
    <source>
        <dbReference type="EMBL" id="SNV77378.1"/>
    </source>
</evidence>
<keyword evidence="4" id="KW-0067">ATP-binding</keyword>
<dbReference type="GO" id="GO:0005886">
    <property type="term" value="C:plasma membrane"/>
    <property type="evidence" value="ECO:0007669"/>
    <property type="project" value="UniProtKB-SubCell"/>
</dbReference>
<accession>A0A240A305</accession>
<dbReference type="PROSITE" id="PS00211">
    <property type="entry name" value="ABC_TRANSPORTER_1"/>
    <property type="match status" value="1"/>
</dbReference>
<dbReference type="PANTHER" id="PTHR24221:SF653">
    <property type="entry name" value="TRANSPORT ATP-BINDING PROTEIN CYDC"/>
    <property type="match status" value="1"/>
</dbReference>
<evidence type="ECO:0000259" key="10">
    <source>
        <dbReference type="PROSITE" id="PS50929"/>
    </source>
</evidence>
<feature type="transmembrane region" description="Helical" evidence="8">
    <location>
        <begin position="127"/>
        <end position="145"/>
    </location>
</feature>
<feature type="transmembrane region" description="Helical" evidence="8">
    <location>
        <begin position="151"/>
        <end position="170"/>
    </location>
</feature>
<dbReference type="InterPro" id="IPR027417">
    <property type="entry name" value="P-loop_NTPase"/>
</dbReference>
<dbReference type="InterPro" id="IPR003593">
    <property type="entry name" value="AAA+_ATPase"/>
</dbReference>
<dbReference type="OrthoDB" id="9770415at2"/>
<feature type="transmembrane region" description="Helical" evidence="8">
    <location>
        <begin position="12"/>
        <end position="34"/>
    </location>
</feature>